<proteinExistence type="predicted"/>
<sequence>MFKFKFRNDGLTSQFIWDTNNSGFGDTDMFGQGGFDFSSGQSVTRDVDNVIDSTSDPVVAVVISTSTITGEVVAWVWLQVGLNVSGMVVPDGSGNGWPCGLDGQDTGNIVPL</sequence>
<reference evidence="1" key="1">
    <citation type="journal article" date="2021" name="Open Biol.">
        <title>Shared evolutionary footprints suggest mitochondrial oxidative damage underlies multiple complex I losses in fungi.</title>
        <authorList>
            <person name="Schikora-Tamarit M.A."/>
            <person name="Marcet-Houben M."/>
            <person name="Nosek J."/>
            <person name="Gabaldon T."/>
        </authorList>
    </citation>
    <scope>NUCLEOTIDE SEQUENCE</scope>
    <source>
        <strain evidence="1">CBS2887</strain>
    </source>
</reference>
<protein>
    <submittedName>
        <fullName evidence="1">Uncharacterized protein</fullName>
    </submittedName>
</protein>
<dbReference type="Proteomes" id="UP000774326">
    <property type="component" value="Unassembled WGS sequence"/>
</dbReference>
<reference evidence="1" key="2">
    <citation type="submission" date="2021-01" db="EMBL/GenBank/DDBJ databases">
        <authorList>
            <person name="Schikora-Tamarit M.A."/>
        </authorList>
    </citation>
    <scope>NUCLEOTIDE SEQUENCE</scope>
    <source>
        <strain evidence="1">CBS2887</strain>
    </source>
</reference>
<gene>
    <name evidence="1" type="ORF">WICPIJ_002047</name>
</gene>
<accession>A0A9P8Q9U8</accession>
<dbReference type="AlphaFoldDB" id="A0A9P8Q9U8"/>
<keyword evidence="2" id="KW-1185">Reference proteome</keyword>
<evidence type="ECO:0000313" key="2">
    <source>
        <dbReference type="Proteomes" id="UP000774326"/>
    </source>
</evidence>
<name>A0A9P8Q9U8_WICPI</name>
<dbReference type="EMBL" id="JAEUBG010001060">
    <property type="protein sequence ID" value="KAH3686978.1"/>
    <property type="molecule type" value="Genomic_DNA"/>
</dbReference>
<evidence type="ECO:0000313" key="1">
    <source>
        <dbReference type="EMBL" id="KAH3686978.1"/>
    </source>
</evidence>
<organism evidence="1 2">
    <name type="scientific">Wickerhamomyces pijperi</name>
    <name type="common">Yeast</name>
    <name type="synonym">Pichia pijperi</name>
    <dbReference type="NCBI Taxonomy" id="599730"/>
    <lineage>
        <taxon>Eukaryota</taxon>
        <taxon>Fungi</taxon>
        <taxon>Dikarya</taxon>
        <taxon>Ascomycota</taxon>
        <taxon>Saccharomycotina</taxon>
        <taxon>Saccharomycetes</taxon>
        <taxon>Phaffomycetales</taxon>
        <taxon>Wickerhamomycetaceae</taxon>
        <taxon>Wickerhamomyces</taxon>
    </lineage>
</organism>
<comment type="caution">
    <text evidence="1">The sequence shown here is derived from an EMBL/GenBank/DDBJ whole genome shotgun (WGS) entry which is preliminary data.</text>
</comment>